<dbReference type="Gene3D" id="2.60.120.260">
    <property type="entry name" value="Galactose-binding domain-like"/>
    <property type="match status" value="1"/>
</dbReference>
<protein>
    <recommendedName>
        <fullName evidence="1">F5/8 type C domain-containing protein</fullName>
    </recommendedName>
</protein>
<dbReference type="InterPro" id="IPR000421">
    <property type="entry name" value="FA58C"/>
</dbReference>
<proteinExistence type="predicted"/>
<comment type="caution">
    <text evidence="2">The sequence shown here is derived from an EMBL/GenBank/DDBJ whole genome shotgun (WGS) entry which is preliminary data.</text>
</comment>
<dbReference type="Proteomes" id="UP001497623">
    <property type="component" value="Unassembled WGS sequence"/>
</dbReference>
<evidence type="ECO:0000259" key="1">
    <source>
        <dbReference type="PROSITE" id="PS50022"/>
    </source>
</evidence>
<dbReference type="AlphaFoldDB" id="A0AAV2SP50"/>
<dbReference type="EMBL" id="CAXKWB010099064">
    <property type="protein sequence ID" value="CAL4223103.1"/>
    <property type="molecule type" value="Genomic_DNA"/>
</dbReference>
<name>A0AAV2SP50_MEGNR</name>
<dbReference type="SUPFAM" id="SSF49785">
    <property type="entry name" value="Galactose-binding domain-like"/>
    <property type="match status" value="1"/>
</dbReference>
<organism evidence="2 3">
    <name type="scientific">Meganyctiphanes norvegica</name>
    <name type="common">Northern krill</name>
    <name type="synonym">Thysanopoda norvegica</name>
    <dbReference type="NCBI Taxonomy" id="48144"/>
    <lineage>
        <taxon>Eukaryota</taxon>
        <taxon>Metazoa</taxon>
        <taxon>Ecdysozoa</taxon>
        <taxon>Arthropoda</taxon>
        <taxon>Crustacea</taxon>
        <taxon>Multicrustacea</taxon>
        <taxon>Malacostraca</taxon>
        <taxon>Eumalacostraca</taxon>
        <taxon>Eucarida</taxon>
        <taxon>Euphausiacea</taxon>
        <taxon>Euphausiidae</taxon>
        <taxon>Meganyctiphanes</taxon>
    </lineage>
</organism>
<keyword evidence="3" id="KW-1185">Reference proteome</keyword>
<accession>A0AAV2SP50</accession>
<evidence type="ECO:0000313" key="2">
    <source>
        <dbReference type="EMBL" id="CAL4223103.1"/>
    </source>
</evidence>
<feature type="domain" description="F5/8 type C" evidence="1">
    <location>
        <begin position="55"/>
        <end position="209"/>
    </location>
</feature>
<gene>
    <name evidence="2" type="ORF">MNOR_LOCUS39228</name>
</gene>
<dbReference type="PROSITE" id="PS50022">
    <property type="entry name" value="FA58C_3"/>
    <property type="match status" value="1"/>
</dbReference>
<feature type="non-terminal residue" evidence="2">
    <location>
        <position position="1"/>
    </location>
</feature>
<dbReference type="InterPro" id="IPR008979">
    <property type="entry name" value="Galactose-bd-like_sf"/>
</dbReference>
<sequence length="236" mass="25981">KFKLEASNDLDSWYLGGSVDDVLTGIYEWQSFYGFTASGKYLRITFTETITGYQPTIRELSFSGHIAPPLDDVTILEVVDDSGPHNLGGGPEKTIDGDYYTTWNPDIPDGQYYNNWYITFALSERYTVFGVNLLNNGDTEHDVTKFKLEASDDKITWHTGGSVGDVLAGSAEWQSFDGFIATGSYLKITITETASGYQPWLRELSFTGYTGLAGSDLSIDTETSASPSSMKQADAQ</sequence>
<evidence type="ECO:0000313" key="3">
    <source>
        <dbReference type="Proteomes" id="UP001497623"/>
    </source>
</evidence>
<reference evidence="2 3" key="1">
    <citation type="submission" date="2024-05" db="EMBL/GenBank/DDBJ databases">
        <authorList>
            <person name="Wallberg A."/>
        </authorList>
    </citation>
    <scope>NUCLEOTIDE SEQUENCE [LARGE SCALE GENOMIC DNA]</scope>
</reference>
<dbReference type="Pfam" id="PF00754">
    <property type="entry name" value="F5_F8_type_C"/>
    <property type="match status" value="1"/>
</dbReference>